<accession>A0ABW4RH77</accession>
<dbReference type="Pfam" id="PF08241">
    <property type="entry name" value="Methyltransf_11"/>
    <property type="match status" value="1"/>
</dbReference>
<dbReference type="Proteomes" id="UP001597233">
    <property type="component" value="Unassembled WGS sequence"/>
</dbReference>
<sequence>MGNQYTIGNVTIDLSYYSGENKYSDGDIELEILKMAQNKALDEHSILAADHRWAVLYHFSSVRRNLLEWIPLEKDSHILEIGAGCGALTGLLSEKASRVTAVELSKLRAEIIANRHKECSNIDIIVGNFEDIQFEEKFDYITLIGVLEYSGKFINTSTPYESFLKQIHKLLKPGGKLIIAIENKFGLKYWAGAREDHLGTLYEGIEDYPSHTGIRTFSHKELNSLLDLSGFETNDFYYPWPDYKFPDQIFSDDYLPQVGQINYPAQLMDQSRFITFDEQKVGDGILDNDMFPFFSNSFLVISTKEHDNEDHLF</sequence>
<keyword evidence="6" id="KW-1185">Reference proteome</keyword>
<reference evidence="6" key="1">
    <citation type="journal article" date="2019" name="Int. J. Syst. Evol. Microbiol.">
        <title>The Global Catalogue of Microorganisms (GCM) 10K type strain sequencing project: providing services to taxonomists for standard genome sequencing and annotation.</title>
        <authorList>
            <consortium name="The Broad Institute Genomics Platform"/>
            <consortium name="The Broad Institute Genome Sequencing Center for Infectious Disease"/>
            <person name="Wu L."/>
            <person name="Ma J."/>
        </authorList>
    </citation>
    <scope>NUCLEOTIDE SEQUENCE [LARGE SCALE GENOMIC DNA]</scope>
    <source>
        <strain evidence="6">CCUG 54950</strain>
    </source>
</reference>
<dbReference type="CDD" id="cd02440">
    <property type="entry name" value="AdoMet_MTases"/>
    <property type="match status" value="1"/>
</dbReference>
<dbReference type="EMBL" id="JBHUEH010000013">
    <property type="protein sequence ID" value="MFD1885622.1"/>
    <property type="molecule type" value="Genomic_DNA"/>
</dbReference>
<dbReference type="SUPFAM" id="SSF53335">
    <property type="entry name" value="S-adenosyl-L-methionine-dependent methyltransferases"/>
    <property type="match status" value="1"/>
</dbReference>
<dbReference type="EC" id="2.1.1.222" evidence="5"/>
<dbReference type="Gene3D" id="3.40.50.150">
    <property type="entry name" value="Vaccinia Virus protein VP39"/>
    <property type="match status" value="1"/>
</dbReference>
<keyword evidence="3" id="KW-0949">S-adenosyl-L-methionine</keyword>
<comment type="caution">
    <text evidence="5">The sequence shown here is derived from an EMBL/GenBank/DDBJ whole genome shotgun (WGS) entry which is preliminary data.</text>
</comment>
<dbReference type="GO" id="GO:0061542">
    <property type="term" value="F:3-demethylubiquinol 3-O-methyltransferase activity"/>
    <property type="evidence" value="ECO:0007669"/>
    <property type="project" value="UniProtKB-EC"/>
</dbReference>
<evidence type="ECO:0000256" key="2">
    <source>
        <dbReference type="ARBA" id="ARBA00022679"/>
    </source>
</evidence>
<dbReference type="GO" id="GO:0032259">
    <property type="term" value="P:methylation"/>
    <property type="evidence" value="ECO:0007669"/>
    <property type="project" value="UniProtKB-KW"/>
</dbReference>
<keyword evidence="1 5" id="KW-0489">Methyltransferase</keyword>
<dbReference type="PANTHER" id="PTHR43861">
    <property type="entry name" value="TRANS-ACONITATE 2-METHYLTRANSFERASE-RELATED"/>
    <property type="match status" value="1"/>
</dbReference>
<gene>
    <name evidence="5" type="ORF">ACFSC9_08785</name>
</gene>
<organism evidence="5 6">
    <name type="scientific">Paenibacillus wenxiniae</name>
    <dbReference type="NCBI Taxonomy" id="1636843"/>
    <lineage>
        <taxon>Bacteria</taxon>
        <taxon>Bacillati</taxon>
        <taxon>Bacillota</taxon>
        <taxon>Bacilli</taxon>
        <taxon>Bacillales</taxon>
        <taxon>Paenibacillaceae</taxon>
        <taxon>Paenibacillus</taxon>
    </lineage>
</organism>
<dbReference type="InterPro" id="IPR029063">
    <property type="entry name" value="SAM-dependent_MTases_sf"/>
</dbReference>
<dbReference type="SMART" id="SM00650">
    <property type="entry name" value="rADc"/>
    <property type="match status" value="1"/>
</dbReference>
<dbReference type="InterPro" id="IPR013216">
    <property type="entry name" value="Methyltransf_11"/>
</dbReference>
<protein>
    <submittedName>
        <fullName evidence="5">Class I SAM-dependent methyltransferase</fullName>
        <ecNumber evidence="5">2.1.1.222</ecNumber>
        <ecNumber evidence="5">2.1.1.64</ecNumber>
    </submittedName>
</protein>
<feature type="domain" description="Ribosomal RNA adenine methylase transferase N-terminal" evidence="4">
    <location>
        <begin position="62"/>
        <end position="185"/>
    </location>
</feature>
<keyword evidence="2 5" id="KW-0808">Transferase</keyword>
<evidence type="ECO:0000259" key="4">
    <source>
        <dbReference type="SMART" id="SM00650"/>
    </source>
</evidence>
<dbReference type="RefSeq" id="WP_347326753.1">
    <property type="nucleotide sequence ID" value="NZ_JBCGUH010000015.1"/>
</dbReference>
<name>A0ABW4RH77_9BACL</name>
<proteinExistence type="predicted"/>
<evidence type="ECO:0000256" key="1">
    <source>
        <dbReference type="ARBA" id="ARBA00022603"/>
    </source>
</evidence>
<dbReference type="GO" id="GO:0102208">
    <property type="term" value="F:2-polyprenyl-6-hydroxyphenol methylase activity"/>
    <property type="evidence" value="ECO:0007669"/>
    <property type="project" value="UniProtKB-EC"/>
</dbReference>
<evidence type="ECO:0000256" key="3">
    <source>
        <dbReference type="ARBA" id="ARBA00022691"/>
    </source>
</evidence>
<dbReference type="EC" id="2.1.1.64" evidence="5"/>
<evidence type="ECO:0000313" key="5">
    <source>
        <dbReference type="EMBL" id="MFD1885622.1"/>
    </source>
</evidence>
<evidence type="ECO:0000313" key="6">
    <source>
        <dbReference type="Proteomes" id="UP001597233"/>
    </source>
</evidence>
<dbReference type="InterPro" id="IPR020598">
    <property type="entry name" value="rRNA_Ade_methylase_Trfase_N"/>
</dbReference>